<proteinExistence type="inferred from homology"/>
<evidence type="ECO:0000256" key="7">
    <source>
        <dbReference type="ARBA" id="ARBA00023054"/>
    </source>
</evidence>
<keyword evidence="7" id="KW-0175">Coiled coil</keyword>
<dbReference type="GO" id="GO:0051301">
    <property type="term" value="P:cell division"/>
    <property type="evidence" value="ECO:0007669"/>
    <property type="project" value="UniProtKB-UniRule"/>
</dbReference>
<dbReference type="Pfam" id="PF08286">
    <property type="entry name" value="Spc24"/>
    <property type="match status" value="1"/>
</dbReference>
<dbReference type="GO" id="GO:0008017">
    <property type="term" value="F:microtubule binding"/>
    <property type="evidence" value="ECO:0007669"/>
    <property type="project" value="TreeGrafter"/>
</dbReference>
<dbReference type="GO" id="GO:0005634">
    <property type="term" value="C:nucleus"/>
    <property type="evidence" value="ECO:0007669"/>
    <property type="project" value="UniProtKB-SubCell"/>
</dbReference>
<dbReference type="Gene3D" id="3.30.160.430">
    <property type="match status" value="1"/>
</dbReference>
<reference evidence="12 13" key="1">
    <citation type="journal article" date="2018" name="IMA Fungus">
        <title>IMA Genome-F 10: Nine draft genome sequences of Claviceps purpurea s.lat., including C. arundinis, C. humidiphila, and C. cf. spartinae, pseudomolecules for the pitch canker pathogen Fusarium circinatum, draft genome of Davidsoniella eucalypti, Grosmannia galeiformis, Quambalaria eucalypti, and Teratosphaeria destructans.</title>
        <authorList>
            <person name="Wingfield B.D."/>
            <person name="Liu M."/>
            <person name="Nguyen H.D."/>
            <person name="Lane F.A."/>
            <person name="Morgan S.W."/>
            <person name="De Vos L."/>
            <person name="Wilken P.M."/>
            <person name="Duong T.A."/>
            <person name="Aylward J."/>
            <person name="Coetzee M.P."/>
            <person name="Dadej K."/>
            <person name="De Beer Z.W."/>
            <person name="Findlay W."/>
            <person name="Havenga M."/>
            <person name="Kolarik M."/>
            <person name="Menzies J.G."/>
            <person name="Naidoo K."/>
            <person name="Pochopski O."/>
            <person name="Shoukouhi P."/>
            <person name="Santana Q.C."/>
            <person name="Seifert K.A."/>
            <person name="Soal N."/>
            <person name="Steenkamp E.T."/>
            <person name="Tatham C.T."/>
            <person name="van der Nest M.A."/>
            <person name="Wingfield M.J."/>
        </authorList>
    </citation>
    <scope>NUCLEOTIDE SEQUENCE [LARGE SCALE GENOMIC DNA]</scope>
    <source>
        <strain evidence="12">CMW44962</strain>
    </source>
</reference>
<keyword evidence="9 11" id="KW-0131">Cell cycle</keyword>
<comment type="caution">
    <text evidence="12">The sequence shown here is derived from an EMBL/GenBank/DDBJ whole genome shotgun (WGS) entry which is preliminary data.</text>
</comment>
<organism evidence="12 13">
    <name type="scientific">Teratosphaeria destructans</name>
    <dbReference type="NCBI Taxonomy" id="418781"/>
    <lineage>
        <taxon>Eukaryota</taxon>
        <taxon>Fungi</taxon>
        <taxon>Dikarya</taxon>
        <taxon>Ascomycota</taxon>
        <taxon>Pezizomycotina</taxon>
        <taxon>Dothideomycetes</taxon>
        <taxon>Dothideomycetidae</taxon>
        <taxon>Mycosphaerellales</taxon>
        <taxon>Teratosphaeriaceae</taxon>
        <taxon>Teratosphaeria</taxon>
    </lineage>
</organism>
<evidence type="ECO:0000256" key="9">
    <source>
        <dbReference type="ARBA" id="ARBA00023306"/>
    </source>
</evidence>
<sequence length="198" mass="22400">MVLFDESPVTLIRETTTQFHITPDKDSLTRITTSLSHLHNTRTSRLTTHHTLLKNLSRRLNALQSQHTYEEERHDAGQHVEEMLRLDTEKFRVAKGCSDAEIEGERLRSELAGLKGVLEGLEREGVEGGRRVGGEEEGELALKLQFYRSLGVDISQDPATHDFTRAVIRNTQRGDVNVVNVDGKLSQSAYVNTFWDSM</sequence>
<dbReference type="OrthoDB" id="3344830at2759"/>
<keyword evidence="13" id="KW-1185">Reference proteome</keyword>
<dbReference type="PANTHER" id="PTHR22142">
    <property type="match status" value="1"/>
</dbReference>
<keyword evidence="4 11" id="KW-0132">Cell division</keyword>
<dbReference type="GO" id="GO:0031262">
    <property type="term" value="C:Ndc80 complex"/>
    <property type="evidence" value="ECO:0007669"/>
    <property type="project" value="TreeGrafter"/>
</dbReference>
<reference evidence="12 13" key="2">
    <citation type="journal article" date="2021" name="Curr. Genet.">
        <title>Genetic response to nitrogen starvation in the aggressive Eucalyptus foliar pathogen Teratosphaeria destructans.</title>
        <authorList>
            <person name="Havenga M."/>
            <person name="Wingfield B.D."/>
            <person name="Wingfield M.J."/>
            <person name="Dreyer L.L."/>
            <person name="Roets F."/>
            <person name="Aylward J."/>
        </authorList>
    </citation>
    <scope>NUCLEOTIDE SEQUENCE [LARGE SCALE GENOMIC DNA]</scope>
    <source>
        <strain evidence="12">CMW44962</strain>
    </source>
</reference>
<evidence type="ECO:0000313" key="13">
    <source>
        <dbReference type="Proteomes" id="UP001138500"/>
    </source>
</evidence>
<comment type="subunit">
    <text evidence="11">Component of the NDC80 complex.</text>
</comment>
<gene>
    <name evidence="12" type="ORF">Tdes44962_MAKER00978</name>
</gene>
<evidence type="ECO:0000256" key="4">
    <source>
        <dbReference type="ARBA" id="ARBA00022618"/>
    </source>
</evidence>
<dbReference type="GO" id="GO:0007059">
    <property type="term" value="P:chromosome segregation"/>
    <property type="evidence" value="ECO:0007669"/>
    <property type="project" value="TreeGrafter"/>
</dbReference>
<keyword evidence="10 11" id="KW-0137">Centromere</keyword>
<dbReference type="GO" id="GO:0005815">
    <property type="term" value="C:microtubule organizing center"/>
    <property type="evidence" value="ECO:0007669"/>
    <property type="project" value="UniProtKB-SubCell"/>
</dbReference>
<dbReference type="PANTHER" id="PTHR22142:SF2">
    <property type="entry name" value="KINETOCHORE PROTEIN SPC24"/>
    <property type="match status" value="1"/>
</dbReference>
<keyword evidence="5 11" id="KW-0498">Mitosis</keyword>
<dbReference type="Proteomes" id="UP001138500">
    <property type="component" value="Unassembled WGS sequence"/>
</dbReference>
<name>A0A9W7VYE6_9PEZI</name>
<evidence type="ECO:0000313" key="12">
    <source>
        <dbReference type="EMBL" id="KAH9815730.1"/>
    </source>
</evidence>
<dbReference type="InterPro" id="IPR013252">
    <property type="entry name" value="Ndc80_Spc24"/>
</dbReference>
<evidence type="ECO:0000256" key="1">
    <source>
        <dbReference type="ARBA" id="ARBA00004267"/>
    </source>
</evidence>
<dbReference type="AlphaFoldDB" id="A0A9W7VYE6"/>
<comment type="similarity">
    <text evidence="2 11">Belongs to the SPC24 family.</text>
</comment>
<comment type="function">
    <text evidence="11">Acts as a component of the essential kinetochore-associated NDC80 complex, which is required for chromosome segregation and spindle checkpoint activity.</text>
</comment>
<evidence type="ECO:0000256" key="5">
    <source>
        <dbReference type="ARBA" id="ARBA00022776"/>
    </source>
</evidence>
<evidence type="ECO:0000256" key="2">
    <source>
        <dbReference type="ARBA" id="ARBA00007804"/>
    </source>
</evidence>
<keyword evidence="3 11" id="KW-0158">Chromosome</keyword>
<comment type="subcellular location">
    <subcellularLocation>
        <location evidence="1">Cytoplasm</location>
        <location evidence="1">Cytoskeleton</location>
        <location evidence="1">Microtubule organizing center</location>
    </subcellularLocation>
    <subcellularLocation>
        <location evidence="11">Nucleus</location>
    </subcellularLocation>
    <subcellularLocation>
        <location evidence="11">Chromosome</location>
        <location evidence="11">Centromere</location>
        <location evidence="11">Kinetochore</location>
    </subcellularLocation>
</comment>
<keyword evidence="8 11" id="KW-0539">Nucleus</keyword>
<dbReference type="SUPFAM" id="SSF143026">
    <property type="entry name" value="Kinetochore globular domain"/>
    <property type="match status" value="1"/>
</dbReference>
<dbReference type="EMBL" id="RIBY02002422">
    <property type="protein sequence ID" value="KAH9815730.1"/>
    <property type="molecule type" value="Genomic_DNA"/>
</dbReference>
<evidence type="ECO:0000256" key="6">
    <source>
        <dbReference type="ARBA" id="ARBA00022838"/>
    </source>
</evidence>
<keyword evidence="6 11" id="KW-0995">Kinetochore</keyword>
<accession>A0A9W7VYE6</accession>
<evidence type="ECO:0000256" key="3">
    <source>
        <dbReference type="ARBA" id="ARBA00022454"/>
    </source>
</evidence>
<evidence type="ECO:0000256" key="10">
    <source>
        <dbReference type="ARBA" id="ARBA00023328"/>
    </source>
</evidence>
<evidence type="ECO:0000256" key="8">
    <source>
        <dbReference type="ARBA" id="ARBA00023242"/>
    </source>
</evidence>
<evidence type="ECO:0000256" key="11">
    <source>
        <dbReference type="RuleBase" id="RU368011"/>
    </source>
</evidence>
<dbReference type="InterPro" id="IPR038066">
    <property type="entry name" value="Spc24_Fungi_globular_sf"/>
</dbReference>
<dbReference type="CDD" id="cd11565">
    <property type="entry name" value="RWD_Spc24"/>
    <property type="match status" value="1"/>
</dbReference>
<protein>
    <recommendedName>
        <fullName evidence="11">Kinetochore protein Spc24</fullName>
    </recommendedName>
</protein>